<accession>A0A4Y8DH16</accession>
<reference evidence="1 2" key="1">
    <citation type="submission" date="2017-11" db="EMBL/GenBank/DDBJ databases">
        <title>Comparative genomics of Botrytis spp.</title>
        <authorList>
            <person name="Valero-Jimenez C.A."/>
            <person name="Tapia P."/>
            <person name="Veloso J."/>
            <person name="Silva-Moreno E."/>
            <person name="Staats M."/>
            <person name="Valdes J.H."/>
            <person name="Van Kan J.A.L."/>
        </authorList>
    </citation>
    <scope>NUCLEOTIDE SEQUENCE [LARGE SCALE GENOMIC DNA]</scope>
    <source>
        <strain evidence="1 2">MUCL2830</strain>
    </source>
</reference>
<sequence length="151" mass="16356">MTSTGLGELSRGVLLGGLVVNGTFIPEDMVADTSGPEIWILNEVQGVNSEDVTEASSTLYPFSCGAADCAGQKSGYVENVYSNRQDTVSCASQQARWRHHRQKISKLWKGENKSKLILVEKCLRREEGGADGPIQEANTIISHCTCIHLGC</sequence>
<name>A0A4Y8DH16_9HELO</name>
<keyword evidence="2" id="KW-1185">Reference proteome</keyword>
<evidence type="ECO:0000313" key="1">
    <source>
        <dbReference type="EMBL" id="TEY86490.1"/>
    </source>
</evidence>
<dbReference type="Proteomes" id="UP000297299">
    <property type="component" value="Unassembled WGS sequence"/>
</dbReference>
<proteinExistence type="predicted"/>
<evidence type="ECO:0000313" key="2">
    <source>
        <dbReference type="Proteomes" id="UP000297299"/>
    </source>
</evidence>
<gene>
    <name evidence="1" type="ORF">BOTCAL_0007g00170</name>
</gene>
<organism evidence="1 2">
    <name type="scientific">Botryotinia calthae</name>
    <dbReference type="NCBI Taxonomy" id="38488"/>
    <lineage>
        <taxon>Eukaryota</taxon>
        <taxon>Fungi</taxon>
        <taxon>Dikarya</taxon>
        <taxon>Ascomycota</taxon>
        <taxon>Pezizomycotina</taxon>
        <taxon>Leotiomycetes</taxon>
        <taxon>Helotiales</taxon>
        <taxon>Sclerotiniaceae</taxon>
        <taxon>Botryotinia</taxon>
    </lineage>
</organism>
<dbReference type="AlphaFoldDB" id="A0A4Y8DH16"/>
<comment type="caution">
    <text evidence="1">The sequence shown here is derived from an EMBL/GenBank/DDBJ whole genome shotgun (WGS) entry which is preliminary data.</text>
</comment>
<dbReference type="EMBL" id="PHWZ01000007">
    <property type="protein sequence ID" value="TEY86490.1"/>
    <property type="molecule type" value="Genomic_DNA"/>
</dbReference>
<protein>
    <submittedName>
        <fullName evidence="1">Uncharacterized protein</fullName>
    </submittedName>
</protein>